<evidence type="ECO:0000256" key="4">
    <source>
        <dbReference type="ARBA" id="ARBA00022692"/>
    </source>
</evidence>
<dbReference type="PANTHER" id="PTHR11351">
    <property type="entry name" value="ACYL-COA DESATURASE"/>
    <property type="match status" value="1"/>
</dbReference>
<feature type="transmembrane region" description="Helical" evidence="13">
    <location>
        <begin position="49"/>
        <end position="67"/>
    </location>
</feature>
<dbReference type="CDD" id="cd03505">
    <property type="entry name" value="Delta9-FADS-like"/>
    <property type="match status" value="1"/>
</dbReference>
<gene>
    <name evidence="15" type="ORF">ACAOBT_LOCUS19625</name>
</gene>
<accession>A0A9P0PL76</accession>
<feature type="transmembrane region" description="Helical" evidence="13">
    <location>
        <begin position="110"/>
        <end position="132"/>
    </location>
</feature>
<feature type="transmembrane region" description="Helical" evidence="13">
    <location>
        <begin position="79"/>
        <end position="98"/>
    </location>
</feature>
<comment type="caution">
    <text evidence="15">The sequence shown here is derived from an EMBL/GenBank/DDBJ whole genome shotgun (WGS) entry which is preliminary data.</text>
</comment>
<keyword evidence="3 12" id="KW-0444">Lipid biosynthesis</keyword>
<evidence type="ECO:0000256" key="1">
    <source>
        <dbReference type="ARBA" id="ARBA00004141"/>
    </source>
</evidence>
<comment type="domain">
    <text evidence="12">The histidine box domains are involved in binding the catalytic metal ions.</text>
</comment>
<keyword evidence="4 12" id="KW-0812">Transmembrane</keyword>
<dbReference type="InterPro" id="IPR015876">
    <property type="entry name" value="Acyl-CoA_DS"/>
</dbReference>
<comment type="similarity">
    <text evidence="2 12">Belongs to the fatty acid desaturase type 1 family.</text>
</comment>
<reference evidence="15" key="1">
    <citation type="submission" date="2022-03" db="EMBL/GenBank/DDBJ databases">
        <authorList>
            <person name="Sayadi A."/>
        </authorList>
    </citation>
    <scope>NUCLEOTIDE SEQUENCE</scope>
</reference>
<dbReference type="GO" id="GO:0005789">
    <property type="term" value="C:endoplasmic reticulum membrane"/>
    <property type="evidence" value="ECO:0007669"/>
    <property type="project" value="TreeGrafter"/>
</dbReference>
<evidence type="ECO:0000256" key="12">
    <source>
        <dbReference type="RuleBase" id="RU000581"/>
    </source>
</evidence>
<keyword evidence="8" id="KW-0408">Iron</keyword>
<name>A0A9P0PL76_ACAOB</name>
<keyword evidence="16" id="KW-1185">Reference proteome</keyword>
<dbReference type="AlphaFoldDB" id="A0A9P0PL76"/>
<evidence type="ECO:0000256" key="9">
    <source>
        <dbReference type="ARBA" id="ARBA00023098"/>
    </source>
</evidence>
<dbReference type="GO" id="GO:0004768">
    <property type="term" value="F:stearoyl-CoA 9-desaturase activity"/>
    <property type="evidence" value="ECO:0007669"/>
    <property type="project" value="TreeGrafter"/>
</dbReference>
<evidence type="ECO:0000256" key="7">
    <source>
        <dbReference type="ARBA" id="ARBA00023002"/>
    </source>
</evidence>
<dbReference type="Proteomes" id="UP001152888">
    <property type="component" value="Unassembled WGS sequence"/>
</dbReference>
<keyword evidence="6 13" id="KW-1133">Transmembrane helix</keyword>
<evidence type="ECO:0000256" key="13">
    <source>
        <dbReference type="SAM" id="Phobius"/>
    </source>
</evidence>
<dbReference type="InterPro" id="IPR005804">
    <property type="entry name" value="FA_desaturase_dom"/>
</dbReference>
<dbReference type="OrthoDB" id="10260134at2759"/>
<keyword evidence="11 12" id="KW-0275">Fatty acid biosynthesis</keyword>
<comment type="subcellular location">
    <subcellularLocation>
        <location evidence="1">Membrane</location>
        <topology evidence="1">Multi-pass membrane protein</topology>
    </subcellularLocation>
</comment>
<evidence type="ECO:0000256" key="5">
    <source>
        <dbReference type="ARBA" id="ARBA00022832"/>
    </source>
</evidence>
<dbReference type="EMBL" id="CAKOFQ010007086">
    <property type="protein sequence ID" value="CAH1990384.1"/>
    <property type="molecule type" value="Genomic_DNA"/>
</dbReference>
<feature type="transmembrane region" description="Helical" evidence="13">
    <location>
        <begin position="227"/>
        <end position="248"/>
    </location>
</feature>
<keyword evidence="7 12" id="KW-0560">Oxidoreductase</keyword>
<sequence>MTVPKIIKTFKTSDINSENAELPEKQEFHSKNKSANKIGTDYNFKRQTIWKLVLFYGTLHVLGWYGLYRACVYCHTVTVLYSIIVGVASQIGINMGAHRLYAHRSFKAKLPLRIALVILDTIAGMYTLYYWVRDHRQHHKYTDTDADPHNSSRGFFFSHVGWLMSKKHPAVREYGKTIDVHDLESDKAVMFQKRYYLPLYVFLNSIIVAVPVWLWNETALNSIFASYFFRYSLFFNITMCVNSWAHFFGSKPYDKNIRPAESNVLSFLVVGEGWHNYHHTFPWDYRAAEFGLHYSLTTFLIDLSNKFGLAYDLKCASKQMVQKRSLRTG</sequence>
<comment type="cofactor">
    <cofactor evidence="12">
        <name>Fe(2+)</name>
        <dbReference type="ChEBI" id="CHEBI:29033"/>
    </cofactor>
</comment>
<evidence type="ECO:0000256" key="8">
    <source>
        <dbReference type="ARBA" id="ARBA00023004"/>
    </source>
</evidence>
<organism evidence="15 16">
    <name type="scientific">Acanthoscelides obtectus</name>
    <name type="common">Bean weevil</name>
    <name type="synonym">Bruchus obtectus</name>
    <dbReference type="NCBI Taxonomy" id="200917"/>
    <lineage>
        <taxon>Eukaryota</taxon>
        <taxon>Metazoa</taxon>
        <taxon>Ecdysozoa</taxon>
        <taxon>Arthropoda</taxon>
        <taxon>Hexapoda</taxon>
        <taxon>Insecta</taxon>
        <taxon>Pterygota</taxon>
        <taxon>Neoptera</taxon>
        <taxon>Endopterygota</taxon>
        <taxon>Coleoptera</taxon>
        <taxon>Polyphaga</taxon>
        <taxon>Cucujiformia</taxon>
        <taxon>Chrysomeloidea</taxon>
        <taxon>Chrysomelidae</taxon>
        <taxon>Bruchinae</taxon>
        <taxon>Bruchini</taxon>
        <taxon>Acanthoscelides</taxon>
    </lineage>
</organism>
<evidence type="ECO:0000313" key="16">
    <source>
        <dbReference type="Proteomes" id="UP001152888"/>
    </source>
</evidence>
<dbReference type="Pfam" id="PF00487">
    <property type="entry name" value="FA_desaturase"/>
    <property type="match status" value="1"/>
</dbReference>
<evidence type="ECO:0000259" key="14">
    <source>
        <dbReference type="Pfam" id="PF00487"/>
    </source>
</evidence>
<evidence type="ECO:0000256" key="2">
    <source>
        <dbReference type="ARBA" id="ARBA00009295"/>
    </source>
</evidence>
<evidence type="ECO:0000256" key="3">
    <source>
        <dbReference type="ARBA" id="ARBA00022516"/>
    </source>
</evidence>
<dbReference type="PANTHER" id="PTHR11351:SF92">
    <property type="entry name" value="ACYL-COA DESATURASE 2-LIKE PROTEIN"/>
    <property type="match status" value="1"/>
</dbReference>
<keyword evidence="5" id="KW-0276">Fatty acid metabolism</keyword>
<dbReference type="GO" id="GO:0006636">
    <property type="term" value="P:unsaturated fatty acid biosynthetic process"/>
    <property type="evidence" value="ECO:0007669"/>
    <property type="project" value="TreeGrafter"/>
</dbReference>
<dbReference type="GO" id="GO:0005506">
    <property type="term" value="F:iron ion binding"/>
    <property type="evidence" value="ECO:0007669"/>
    <property type="project" value="TreeGrafter"/>
</dbReference>
<keyword evidence="10 13" id="KW-0472">Membrane</keyword>
<evidence type="ECO:0000313" key="15">
    <source>
        <dbReference type="EMBL" id="CAH1990384.1"/>
    </source>
</evidence>
<keyword evidence="9" id="KW-0443">Lipid metabolism</keyword>
<evidence type="ECO:0000256" key="6">
    <source>
        <dbReference type="ARBA" id="ARBA00022989"/>
    </source>
</evidence>
<protein>
    <recommendedName>
        <fullName evidence="14">Fatty acid desaturase domain-containing protein</fullName>
    </recommendedName>
</protein>
<dbReference type="PRINTS" id="PR00075">
    <property type="entry name" value="FACDDSATRASE"/>
</dbReference>
<feature type="domain" description="Fatty acid desaturase" evidence="14">
    <location>
        <begin position="78"/>
        <end position="282"/>
    </location>
</feature>
<evidence type="ECO:0000256" key="10">
    <source>
        <dbReference type="ARBA" id="ARBA00023136"/>
    </source>
</evidence>
<feature type="transmembrane region" description="Helical" evidence="13">
    <location>
        <begin position="195"/>
        <end position="215"/>
    </location>
</feature>
<evidence type="ECO:0000256" key="11">
    <source>
        <dbReference type="ARBA" id="ARBA00023160"/>
    </source>
</evidence>
<proteinExistence type="inferred from homology"/>